<organism evidence="2 3">
    <name type="scientific">Aspergillus lucknowensis</name>
    <dbReference type="NCBI Taxonomy" id="176173"/>
    <lineage>
        <taxon>Eukaryota</taxon>
        <taxon>Fungi</taxon>
        <taxon>Dikarya</taxon>
        <taxon>Ascomycota</taxon>
        <taxon>Pezizomycotina</taxon>
        <taxon>Eurotiomycetes</taxon>
        <taxon>Eurotiomycetidae</taxon>
        <taxon>Eurotiales</taxon>
        <taxon>Aspergillaceae</taxon>
        <taxon>Aspergillus</taxon>
        <taxon>Aspergillus subgen. Nidulantes</taxon>
    </lineage>
</organism>
<evidence type="ECO:0000313" key="3">
    <source>
        <dbReference type="Proteomes" id="UP001610432"/>
    </source>
</evidence>
<keyword evidence="1" id="KW-0812">Transmembrane</keyword>
<evidence type="ECO:0000256" key="1">
    <source>
        <dbReference type="SAM" id="Phobius"/>
    </source>
</evidence>
<gene>
    <name evidence="2" type="ORF">BJX67DRAFT_281004</name>
</gene>
<dbReference type="GeneID" id="98141733"/>
<evidence type="ECO:0008006" key="4">
    <source>
        <dbReference type="Google" id="ProtNLM"/>
    </source>
</evidence>
<keyword evidence="1" id="KW-1133">Transmembrane helix</keyword>
<protein>
    <recommendedName>
        <fullName evidence="4">EGF-like domain-containing protein</fullName>
    </recommendedName>
</protein>
<reference evidence="2 3" key="1">
    <citation type="submission" date="2024-07" db="EMBL/GenBank/DDBJ databases">
        <title>Section-level genome sequencing and comparative genomics of Aspergillus sections Usti and Cavernicolus.</title>
        <authorList>
            <consortium name="Lawrence Berkeley National Laboratory"/>
            <person name="Nybo J.L."/>
            <person name="Vesth T.C."/>
            <person name="Theobald S."/>
            <person name="Frisvad J.C."/>
            <person name="Larsen T.O."/>
            <person name="Kjaerboelling I."/>
            <person name="Rothschild-Mancinelli K."/>
            <person name="Lyhne E.K."/>
            <person name="Kogle M.E."/>
            <person name="Barry K."/>
            <person name="Clum A."/>
            <person name="Na H."/>
            <person name="Ledsgaard L."/>
            <person name="Lin J."/>
            <person name="Lipzen A."/>
            <person name="Kuo A."/>
            <person name="Riley R."/>
            <person name="Mondo S."/>
            <person name="Labutti K."/>
            <person name="Haridas S."/>
            <person name="Pangalinan J."/>
            <person name="Salamov A.A."/>
            <person name="Simmons B.A."/>
            <person name="Magnuson J.K."/>
            <person name="Chen J."/>
            <person name="Drula E."/>
            <person name="Henrissat B."/>
            <person name="Wiebenga A."/>
            <person name="Lubbers R.J."/>
            <person name="Gomes A.C."/>
            <person name="Macurrencykelacurrency M.R."/>
            <person name="Stajich J."/>
            <person name="Grigoriev I.V."/>
            <person name="Mortensen U.H."/>
            <person name="De Vries R.P."/>
            <person name="Baker S.E."/>
            <person name="Andersen M.R."/>
        </authorList>
    </citation>
    <scope>NUCLEOTIDE SEQUENCE [LARGE SCALE GENOMIC DNA]</scope>
    <source>
        <strain evidence="2 3">CBS 449.75</strain>
    </source>
</reference>
<dbReference type="Proteomes" id="UP001610432">
    <property type="component" value="Unassembled WGS sequence"/>
</dbReference>
<accession>A0ABR4M0Q1</accession>
<proteinExistence type="predicted"/>
<comment type="caution">
    <text evidence="2">The sequence shown here is derived from an EMBL/GenBank/DDBJ whole genome shotgun (WGS) entry which is preliminary data.</text>
</comment>
<feature type="transmembrane region" description="Helical" evidence="1">
    <location>
        <begin position="25"/>
        <end position="46"/>
    </location>
</feature>
<keyword evidence="1" id="KW-0472">Membrane</keyword>
<keyword evidence="3" id="KW-1185">Reference proteome</keyword>
<name>A0ABR4M0Q1_9EURO</name>
<sequence length="114" mass="12930">MFPRSWLMSIWVPVRRSCCQDPFSLLLAVQLATALYALCLSVFLIHHNHTCGNNPCGKFGGGPLYLCPCQRGYLCVFGNKRTKKKNAFVRLRKVIPTLGFQGFPSWLFLEHCPP</sequence>
<dbReference type="RefSeq" id="XP_070889333.1">
    <property type="nucleotide sequence ID" value="XM_071026661.1"/>
</dbReference>
<evidence type="ECO:0000313" key="2">
    <source>
        <dbReference type="EMBL" id="KAL2870354.1"/>
    </source>
</evidence>
<dbReference type="EMBL" id="JBFXLQ010000006">
    <property type="protein sequence ID" value="KAL2870354.1"/>
    <property type="molecule type" value="Genomic_DNA"/>
</dbReference>